<keyword evidence="9" id="KW-0677">Repeat</keyword>
<dbReference type="FunFam" id="1.20.58.530:FF:000010">
    <property type="entry name" value="Myosin IIIA"/>
    <property type="match status" value="1"/>
</dbReference>
<accession>A0A7J7YK37</accession>
<dbReference type="CDD" id="cd01379">
    <property type="entry name" value="MYSc_Myo3"/>
    <property type="match status" value="1"/>
</dbReference>
<dbReference type="Pfam" id="PF00612">
    <property type="entry name" value="IQ"/>
    <property type="match status" value="1"/>
</dbReference>
<evidence type="ECO:0000256" key="20">
    <source>
        <dbReference type="ARBA" id="ARBA00047899"/>
    </source>
</evidence>
<dbReference type="GO" id="GO:0030832">
    <property type="term" value="P:regulation of actin filament length"/>
    <property type="evidence" value="ECO:0007669"/>
    <property type="project" value="TreeGrafter"/>
</dbReference>
<evidence type="ECO:0000256" key="24">
    <source>
        <dbReference type="PROSITE-ProRule" id="PRU10141"/>
    </source>
</evidence>
<evidence type="ECO:0000256" key="15">
    <source>
        <dbReference type="ARBA" id="ARBA00023175"/>
    </source>
</evidence>
<evidence type="ECO:0000256" key="2">
    <source>
        <dbReference type="ARBA" id="ARBA00004645"/>
    </source>
</evidence>
<evidence type="ECO:0000256" key="10">
    <source>
        <dbReference type="ARBA" id="ARBA00022740"/>
    </source>
</evidence>
<evidence type="ECO:0000256" key="3">
    <source>
        <dbReference type="ARBA" id="ARBA00006998"/>
    </source>
</evidence>
<dbReference type="PANTHER" id="PTHR46256:SF1">
    <property type="entry name" value="MYOSIN-IIIB"/>
    <property type="match status" value="1"/>
</dbReference>
<keyword evidence="17" id="KW-0206">Cytoskeleton</keyword>
<dbReference type="InterPro" id="IPR001609">
    <property type="entry name" value="Myosin_head_motor_dom-like"/>
</dbReference>
<dbReference type="GO" id="GO:0007601">
    <property type="term" value="P:visual perception"/>
    <property type="evidence" value="ECO:0007669"/>
    <property type="project" value="UniProtKB-KW"/>
</dbReference>
<dbReference type="Pfam" id="PF00069">
    <property type="entry name" value="Pkinase"/>
    <property type="match status" value="1"/>
</dbReference>
<dbReference type="GO" id="GO:0005737">
    <property type="term" value="C:cytoplasm"/>
    <property type="evidence" value="ECO:0007669"/>
    <property type="project" value="UniProtKB-ARBA"/>
</dbReference>
<dbReference type="InterPro" id="IPR052409">
    <property type="entry name" value="Myosin-III_kinase_activity"/>
</dbReference>
<dbReference type="SMART" id="SM00220">
    <property type="entry name" value="S_TKc"/>
    <property type="match status" value="1"/>
</dbReference>
<dbReference type="Pfam" id="PF00063">
    <property type="entry name" value="Myosin_head"/>
    <property type="match status" value="1"/>
</dbReference>
<keyword evidence="18" id="KW-0966">Cell projection</keyword>
<dbReference type="Gene3D" id="1.10.10.820">
    <property type="match status" value="1"/>
</dbReference>
<dbReference type="PANTHER" id="PTHR46256">
    <property type="entry name" value="AGAP011099-PA"/>
    <property type="match status" value="1"/>
</dbReference>
<dbReference type="InterPro" id="IPR036961">
    <property type="entry name" value="Kinesin_motor_dom_sf"/>
</dbReference>
<evidence type="ECO:0000256" key="8">
    <source>
        <dbReference type="ARBA" id="ARBA00022679"/>
    </source>
</evidence>
<evidence type="ECO:0000256" key="6">
    <source>
        <dbReference type="ARBA" id="ARBA00022527"/>
    </source>
</evidence>
<proteinExistence type="inferred from homology"/>
<evidence type="ECO:0000259" key="27">
    <source>
        <dbReference type="PROSITE" id="PS51456"/>
    </source>
</evidence>
<comment type="caution">
    <text evidence="28">The sequence shown here is derived from an EMBL/GenBank/DDBJ whole genome shotgun (WGS) entry which is preliminary data.</text>
</comment>
<keyword evidence="10" id="KW-1009">Hearing</keyword>
<evidence type="ECO:0000313" key="29">
    <source>
        <dbReference type="Proteomes" id="UP000585614"/>
    </source>
</evidence>
<dbReference type="SMART" id="SM00242">
    <property type="entry name" value="MYSc"/>
    <property type="match status" value="1"/>
</dbReference>
<keyword evidence="8" id="KW-0808">Transferase</keyword>
<dbReference type="PROSITE" id="PS51456">
    <property type="entry name" value="MYOSIN_MOTOR"/>
    <property type="match status" value="1"/>
</dbReference>
<keyword evidence="7" id="KW-0716">Sensory transduction</keyword>
<feature type="domain" description="Protein kinase" evidence="26">
    <location>
        <begin position="14"/>
        <end position="280"/>
    </location>
</feature>
<dbReference type="InterPro" id="IPR017441">
    <property type="entry name" value="Protein_kinase_ATP_BS"/>
</dbReference>
<dbReference type="CDD" id="cd23767">
    <property type="entry name" value="IQCD"/>
    <property type="match status" value="1"/>
</dbReference>
<reference evidence="28 29" key="1">
    <citation type="journal article" date="2020" name="Nature">
        <title>Six reference-quality genomes reveal evolution of bat adaptations.</title>
        <authorList>
            <person name="Jebb D."/>
            <person name="Huang Z."/>
            <person name="Pippel M."/>
            <person name="Hughes G.M."/>
            <person name="Lavrichenko K."/>
            <person name="Devanna P."/>
            <person name="Winkler S."/>
            <person name="Jermiin L.S."/>
            <person name="Skirmuntt E.C."/>
            <person name="Katzourakis A."/>
            <person name="Burkitt-Gray L."/>
            <person name="Ray D.A."/>
            <person name="Sullivan K.A.M."/>
            <person name="Roscito J.G."/>
            <person name="Kirilenko B.M."/>
            <person name="Davalos L.M."/>
            <person name="Corthals A.P."/>
            <person name="Power M.L."/>
            <person name="Jones G."/>
            <person name="Ransome R.D."/>
            <person name="Dechmann D.K.N."/>
            <person name="Locatelli A.G."/>
            <person name="Puechmaille S.J."/>
            <person name="Fedrigo O."/>
            <person name="Jarvis E.D."/>
            <person name="Hiller M."/>
            <person name="Vernes S.C."/>
            <person name="Myers E.W."/>
            <person name="Teeling E.C."/>
        </authorList>
    </citation>
    <scope>NUCLEOTIDE SEQUENCE [LARGE SCALE GENOMIC DNA]</scope>
    <source>
        <strain evidence="28">MRhiFer1</strain>
        <tissue evidence="28">Lung</tissue>
    </source>
</reference>
<gene>
    <name evidence="28" type="ORF">mRhiFer1_011505</name>
</gene>
<protein>
    <recommendedName>
        <fullName evidence="4">non-specific serine/threonine protein kinase</fullName>
        <ecNumber evidence="4">2.7.11.1</ecNumber>
    </recommendedName>
</protein>
<dbReference type="Gene3D" id="1.10.510.10">
    <property type="entry name" value="Transferase(Phosphotransferase) domain 1"/>
    <property type="match status" value="1"/>
</dbReference>
<dbReference type="Gene3D" id="1.20.58.530">
    <property type="match status" value="1"/>
</dbReference>
<evidence type="ECO:0000256" key="16">
    <source>
        <dbReference type="ARBA" id="ARBA00023203"/>
    </source>
</evidence>
<dbReference type="Gene3D" id="3.40.850.10">
    <property type="entry name" value="Kinesin motor domain"/>
    <property type="match status" value="1"/>
</dbReference>
<comment type="similarity">
    <text evidence="23">Belongs to the TRAFAC class myosin-kinesin ATPase superfamily. Myosin family.</text>
</comment>
<feature type="binding site" evidence="24">
    <location>
        <position position="43"/>
    </location>
    <ligand>
        <name>ATP</name>
        <dbReference type="ChEBI" id="CHEBI:30616"/>
    </ligand>
</feature>
<keyword evidence="11 23" id="KW-0547">Nucleotide-binding</keyword>
<comment type="similarity">
    <text evidence="22">In the N-terminal section; belongs to the protein kinase superfamily. STE Ser/Thr protein kinase family.</text>
</comment>
<feature type="region of interest" description="Actin-binding" evidence="23">
    <location>
        <begin position="926"/>
        <end position="948"/>
    </location>
</feature>
<feature type="region of interest" description="Disordered" evidence="25">
    <location>
        <begin position="1117"/>
        <end position="1148"/>
    </location>
</feature>
<dbReference type="GO" id="GO:0005524">
    <property type="term" value="F:ATP binding"/>
    <property type="evidence" value="ECO:0007669"/>
    <property type="project" value="UniProtKB-UniRule"/>
</dbReference>
<keyword evidence="5" id="KW-0963">Cytoplasm</keyword>
<name>A0A7J7YK37_RHIFE</name>
<dbReference type="Proteomes" id="UP000585614">
    <property type="component" value="Unassembled WGS sequence"/>
</dbReference>
<dbReference type="Gene3D" id="1.20.5.190">
    <property type="match status" value="1"/>
</dbReference>
<evidence type="ECO:0000256" key="1">
    <source>
        <dbReference type="ARBA" id="ARBA00004245"/>
    </source>
</evidence>
<dbReference type="InterPro" id="IPR027417">
    <property type="entry name" value="P-loop_NTPase"/>
</dbReference>
<comment type="catalytic activity">
    <reaction evidence="20">
        <text>L-threonyl-[protein] + ATP = O-phospho-L-threonyl-[protein] + ADP + H(+)</text>
        <dbReference type="Rhea" id="RHEA:46608"/>
        <dbReference type="Rhea" id="RHEA-COMP:11060"/>
        <dbReference type="Rhea" id="RHEA-COMP:11605"/>
        <dbReference type="ChEBI" id="CHEBI:15378"/>
        <dbReference type="ChEBI" id="CHEBI:30013"/>
        <dbReference type="ChEBI" id="CHEBI:30616"/>
        <dbReference type="ChEBI" id="CHEBI:61977"/>
        <dbReference type="ChEBI" id="CHEBI:456216"/>
        <dbReference type="EC" id="2.7.11.1"/>
    </reaction>
</comment>
<evidence type="ECO:0000256" key="4">
    <source>
        <dbReference type="ARBA" id="ARBA00012513"/>
    </source>
</evidence>
<dbReference type="GO" id="GO:0016459">
    <property type="term" value="C:myosin complex"/>
    <property type="evidence" value="ECO:0007669"/>
    <property type="project" value="UniProtKB-KW"/>
</dbReference>
<feature type="compositionally biased region" description="Polar residues" evidence="25">
    <location>
        <begin position="1292"/>
        <end position="1303"/>
    </location>
</feature>
<dbReference type="PROSITE" id="PS00107">
    <property type="entry name" value="PROTEIN_KINASE_ATP"/>
    <property type="match status" value="1"/>
</dbReference>
<evidence type="ECO:0000256" key="5">
    <source>
        <dbReference type="ARBA" id="ARBA00022490"/>
    </source>
</evidence>
<evidence type="ECO:0000256" key="18">
    <source>
        <dbReference type="ARBA" id="ARBA00023273"/>
    </source>
</evidence>
<evidence type="ECO:0000256" key="13">
    <source>
        <dbReference type="ARBA" id="ARBA00022840"/>
    </source>
</evidence>
<dbReference type="EC" id="2.7.11.1" evidence="4"/>
<evidence type="ECO:0000256" key="21">
    <source>
        <dbReference type="ARBA" id="ARBA00048679"/>
    </source>
</evidence>
<dbReference type="Gene3D" id="6.20.240.20">
    <property type="match status" value="1"/>
</dbReference>
<evidence type="ECO:0000256" key="23">
    <source>
        <dbReference type="PROSITE-ProRule" id="PRU00782"/>
    </source>
</evidence>
<dbReference type="GO" id="GO:0007605">
    <property type="term" value="P:sensory perception of sound"/>
    <property type="evidence" value="ECO:0007669"/>
    <property type="project" value="UniProtKB-KW"/>
</dbReference>
<dbReference type="Gene3D" id="1.20.120.720">
    <property type="entry name" value="Myosin VI head, motor domain, U50 subdomain"/>
    <property type="match status" value="1"/>
</dbReference>
<evidence type="ECO:0000256" key="7">
    <source>
        <dbReference type="ARBA" id="ARBA00022606"/>
    </source>
</evidence>
<dbReference type="GO" id="GO:0051491">
    <property type="term" value="P:positive regulation of filopodium assembly"/>
    <property type="evidence" value="ECO:0007669"/>
    <property type="project" value="TreeGrafter"/>
</dbReference>
<keyword evidence="16 23" id="KW-0009">Actin-binding</keyword>
<evidence type="ECO:0000256" key="19">
    <source>
        <dbReference type="ARBA" id="ARBA00023305"/>
    </source>
</evidence>
<comment type="subcellular location">
    <subcellularLocation>
        <location evidence="2">Cell projection</location>
        <location evidence="2">Stereocilium</location>
    </subcellularLocation>
    <subcellularLocation>
        <location evidence="1">Cytoplasm</location>
        <location evidence="1">Cytoskeleton</location>
    </subcellularLocation>
</comment>
<evidence type="ECO:0000256" key="11">
    <source>
        <dbReference type="ARBA" id="ARBA00022741"/>
    </source>
</evidence>
<dbReference type="GO" id="GO:0000146">
    <property type="term" value="F:microfilament motor activity"/>
    <property type="evidence" value="ECO:0007669"/>
    <property type="project" value="TreeGrafter"/>
</dbReference>
<evidence type="ECO:0000256" key="12">
    <source>
        <dbReference type="ARBA" id="ARBA00022777"/>
    </source>
</evidence>
<dbReference type="GO" id="GO:0004674">
    <property type="term" value="F:protein serine/threonine kinase activity"/>
    <property type="evidence" value="ECO:0007669"/>
    <property type="project" value="UniProtKB-KW"/>
</dbReference>
<dbReference type="GO" id="GO:0003779">
    <property type="term" value="F:actin binding"/>
    <property type="evidence" value="ECO:0007669"/>
    <property type="project" value="UniProtKB-KW"/>
</dbReference>
<keyword evidence="15 23" id="KW-0505">Motor protein</keyword>
<keyword evidence="12" id="KW-0418">Kinase</keyword>
<organism evidence="28 29">
    <name type="scientific">Rhinolophus ferrumequinum</name>
    <name type="common">Greater horseshoe bat</name>
    <dbReference type="NCBI Taxonomy" id="59479"/>
    <lineage>
        <taxon>Eukaryota</taxon>
        <taxon>Metazoa</taxon>
        <taxon>Chordata</taxon>
        <taxon>Craniata</taxon>
        <taxon>Vertebrata</taxon>
        <taxon>Euteleostomi</taxon>
        <taxon>Mammalia</taxon>
        <taxon>Eutheria</taxon>
        <taxon>Laurasiatheria</taxon>
        <taxon>Chiroptera</taxon>
        <taxon>Yinpterochiroptera</taxon>
        <taxon>Rhinolophoidea</taxon>
        <taxon>Rhinolophidae</taxon>
        <taxon>Rhinolophinae</taxon>
        <taxon>Rhinolophus</taxon>
    </lineage>
</organism>
<dbReference type="SUPFAM" id="SSF52540">
    <property type="entry name" value="P-loop containing nucleoside triphosphate hydrolases"/>
    <property type="match status" value="1"/>
</dbReference>
<keyword evidence="19" id="KW-0844">Vision</keyword>
<dbReference type="SMART" id="SM00015">
    <property type="entry name" value="IQ"/>
    <property type="match status" value="2"/>
</dbReference>
<dbReference type="FunFam" id="1.20.5.4820:FF:000005">
    <property type="entry name" value="Myosin IIIB"/>
    <property type="match status" value="1"/>
</dbReference>
<feature type="domain" description="Myosin motor" evidence="27">
    <location>
        <begin position="330"/>
        <end position="1045"/>
    </location>
</feature>
<dbReference type="FunFam" id="1.10.10.820:FF:000006">
    <property type="entry name" value="Myosin IIIA"/>
    <property type="match status" value="1"/>
</dbReference>
<dbReference type="GO" id="GO:0032426">
    <property type="term" value="C:stereocilium tip"/>
    <property type="evidence" value="ECO:0007669"/>
    <property type="project" value="TreeGrafter"/>
</dbReference>
<dbReference type="FunFam" id="1.10.510.10:FF:000247">
    <property type="entry name" value="Myosin IIIA"/>
    <property type="match status" value="1"/>
</dbReference>
<evidence type="ECO:0000256" key="17">
    <source>
        <dbReference type="ARBA" id="ARBA00023212"/>
    </source>
</evidence>
<evidence type="ECO:0000313" key="28">
    <source>
        <dbReference type="EMBL" id="KAF6361850.1"/>
    </source>
</evidence>
<dbReference type="GO" id="GO:0001917">
    <property type="term" value="C:photoreceptor inner segment"/>
    <property type="evidence" value="ECO:0007669"/>
    <property type="project" value="TreeGrafter"/>
</dbReference>
<dbReference type="EMBL" id="JACAGC010000006">
    <property type="protein sequence ID" value="KAF6361850.1"/>
    <property type="molecule type" value="Genomic_DNA"/>
</dbReference>
<evidence type="ECO:0000259" key="26">
    <source>
        <dbReference type="PROSITE" id="PS50011"/>
    </source>
</evidence>
<keyword evidence="6" id="KW-0723">Serine/threonine-protein kinase</keyword>
<feature type="binding site" evidence="23">
    <location>
        <begin position="423"/>
        <end position="430"/>
    </location>
    <ligand>
        <name>ATP</name>
        <dbReference type="ChEBI" id="CHEBI:30616"/>
    </ligand>
</feature>
<evidence type="ECO:0000256" key="9">
    <source>
        <dbReference type="ARBA" id="ARBA00022737"/>
    </source>
</evidence>
<dbReference type="PROSITE" id="PS50096">
    <property type="entry name" value="IQ"/>
    <property type="match status" value="2"/>
</dbReference>
<evidence type="ECO:0000256" key="25">
    <source>
        <dbReference type="SAM" id="MobiDB-lite"/>
    </source>
</evidence>
<sequence length="1303" mass="148099">MLRLESLPDPTDTWEIIETIGKGTYGKVYKVTNKRNGSLAAVKILDPINDMDEEIEAEYNILQFLPNHPNVVKFYGMFYKVDHCVGGQLWLVLELCNGGSVTELVKGLLRCGQQLDETLISYILYGALLGLQHLHNNRIIHRDVKGNNILLTTEGGVKLVDFGVSAQLTSTRLRRNTSVGTPFWMAPEVIACEQQYDSSYDARCDVWSLGITAIELGDGDPPLFDMHPVKTLFKIPRNPPPTLLHPEKWCEEFNHFISQCLIKDFEKRPSITHLLDHPFIQGAHGKVLFLQKQLAKVLQDQKRLNPVVKTRRARMHTRRPYHVEDAEKYCLEDDLVNLEVLDEDTIIHQLQKRYVDLLIYTYVGDILIALNPFQNLSIYSPQFSRLYHGVKRASNPPHIFASADAAYQCMVTFSKDQCIVISGESGSGKTESAHLIVQHLTFLAKASNQTLREKILQVNSLVEAFGNACTAINDNSSRFGKYLEMMFTPTGAVMGARISEYLLEKSRVIKQAVGEKNFHIFYYIYAGLYQQKKLSEFRLPEEKPPRYIADETGRVMHDITSNESYRRQFEAIQHCFRIIGFTNKEVHSVYRILAGILNIGNIEFAAISSQHQTDKSEVPNAEALENAASVLCISPEELQEALTSHCVVTRGETIIRANTVDRAADVRDAMAKALYGRLFSWIVNRINTLLQPDKNICSADDRMNVGILDIFGFENFRRNSFEQLCINIANEQIQYYFNQHVFALEQMEYHNEGIDTTPVEYEDNRPLLDMFLQKPLGLLALLDEESRFPQATDQTLVDKFEDNLRCKYFWRPKGVELCFGIQHYAGKVLYDASGVLEKNRDTLPADVVVVLRTSENKLLQQLFSIPLTKTGNLAQTRARITAASRSLPPHFSAGRAKVDTLEVIRHPEETTNMKRQTMASYFRYSLMDLLSKMVVGQPHFVRCIKPNDDREALKFSQDRVRVQLRSTGILETVSIRRQGYSHRILFEEFVRRYYYLAFRAHQTPVGSKENCVAILEKSRLDHWVLGKTKVFLKYYHVEQLNLLLREVIGRVVVLQAYAKGWLGARRYKRVREKREKGATAIQSAWRGYDARKKFKKISNRRSESALHIQAVLKGSIEHKNSPQAESSSGHAKTSSNSPSVTEENRYSQAQSSPKVCDVFAGYPNKVAGCLDFAHSVPGTDLLSSQSCQAAPDRPGLSPSRAAPVKPGSENGFAQKQRTPHRRCQQPKMLSSPEDTMYYNQLNGTLEYQGSKRKPRKLGQVKILDGEDEYYKSLSPVDSIPEEDNSAHPFFFPSSSKGASFAQH</sequence>
<dbReference type="SUPFAM" id="SSF56112">
    <property type="entry name" value="Protein kinase-like (PK-like)"/>
    <property type="match status" value="1"/>
</dbReference>
<dbReference type="InterPro" id="IPR036083">
    <property type="entry name" value="MYSc_Myo3"/>
</dbReference>
<dbReference type="PROSITE" id="PS50011">
    <property type="entry name" value="PROTEIN_KINASE_DOM"/>
    <property type="match status" value="1"/>
</dbReference>
<dbReference type="InterPro" id="IPR000048">
    <property type="entry name" value="IQ_motif_EF-hand-BS"/>
</dbReference>
<feature type="compositionally biased region" description="Polar residues" evidence="25">
    <location>
        <begin position="1121"/>
        <end position="1148"/>
    </location>
</feature>
<dbReference type="PRINTS" id="PR00193">
    <property type="entry name" value="MYOSINHEAVY"/>
</dbReference>
<dbReference type="PROSITE" id="PS00108">
    <property type="entry name" value="PROTEIN_KINASE_ST"/>
    <property type="match status" value="1"/>
</dbReference>
<keyword evidence="13 23" id="KW-0067">ATP-binding</keyword>
<evidence type="ECO:0000256" key="22">
    <source>
        <dbReference type="ARBA" id="ARBA00061128"/>
    </source>
</evidence>
<comment type="catalytic activity">
    <reaction evidence="21">
        <text>L-seryl-[protein] + ATP = O-phospho-L-seryl-[protein] + ADP + H(+)</text>
        <dbReference type="Rhea" id="RHEA:17989"/>
        <dbReference type="Rhea" id="RHEA-COMP:9863"/>
        <dbReference type="Rhea" id="RHEA-COMP:11604"/>
        <dbReference type="ChEBI" id="CHEBI:15378"/>
        <dbReference type="ChEBI" id="CHEBI:29999"/>
        <dbReference type="ChEBI" id="CHEBI:30616"/>
        <dbReference type="ChEBI" id="CHEBI:83421"/>
        <dbReference type="ChEBI" id="CHEBI:456216"/>
        <dbReference type="EC" id="2.7.11.1"/>
    </reaction>
</comment>
<dbReference type="GO" id="GO:0032433">
    <property type="term" value="C:filopodium tip"/>
    <property type="evidence" value="ECO:0007669"/>
    <property type="project" value="TreeGrafter"/>
</dbReference>
<dbReference type="InterPro" id="IPR000719">
    <property type="entry name" value="Prot_kinase_dom"/>
</dbReference>
<keyword evidence="14 23" id="KW-0518">Myosin</keyword>
<evidence type="ECO:0000256" key="14">
    <source>
        <dbReference type="ARBA" id="ARBA00023123"/>
    </source>
</evidence>
<feature type="region of interest" description="Disordered" evidence="25">
    <location>
        <begin position="1274"/>
        <end position="1303"/>
    </location>
</feature>
<feature type="region of interest" description="Disordered" evidence="25">
    <location>
        <begin position="1182"/>
        <end position="1228"/>
    </location>
</feature>
<dbReference type="InterPro" id="IPR011009">
    <property type="entry name" value="Kinase-like_dom_sf"/>
</dbReference>
<dbReference type="InterPro" id="IPR008271">
    <property type="entry name" value="Ser/Thr_kinase_AS"/>
</dbReference>
<comment type="similarity">
    <text evidence="3">In the C-terminal section; belongs to the TRAFAC class myosin-kinesin ATPase superfamily. Myosin family.</text>
</comment>